<proteinExistence type="predicted"/>
<dbReference type="EMBL" id="CAUJNA010000504">
    <property type="protein sequence ID" value="CAJ1377985.1"/>
    <property type="molecule type" value="Genomic_DNA"/>
</dbReference>
<dbReference type="AlphaFoldDB" id="A0AA36MS22"/>
<dbReference type="Proteomes" id="UP001178507">
    <property type="component" value="Unassembled WGS sequence"/>
</dbReference>
<sequence>MFYAARDAGITERLITKQDCLAALAAALDSELGTRGADNEKKLQSHQQKVANLAMAHALVGKILHDDAWLYFRRSWQMGQSFFIATWSLGVFLNGKRKDGNQAGAFTRVRSRLDEAVDAVEVVQEEKEKQKTWARRLSAALRLSALARRTPSSGTVD</sequence>
<evidence type="ECO:0000313" key="1">
    <source>
        <dbReference type="EMBL" id="CAJ1377985.1"/>
    </source>
</evidence>
<protein>
    <submittedName>
        <fullName evidence="1">Uncharacterized protein</fullName>
    </submittedName>
</protein>
<name>A0AA36MS22_9DINO</name>
<gene>
    <name evidence="1" type="ORF">EVOR1521_LOCUS6658</name>
</gene>
<comment type="caution">
    <text evidence="1">The sequence shown here is derived from an EMBL/GenBank/DDBJ whole genome shotgun (WGS) entry which is preliminary data.</text>
</comment>
<accession>A0AA36MS22</accession>
<organism evidence="1 2">
    <name type="scientific">Effrenium voratum</name>
    <dbReference type="NCBI Taxonomy" id="2562239"/>
    <lineage>
        <taxon>Eukaryota</taxon>
        <taxon>Sar</taxon>
        <taxon>Alveolata</taxon>
        <taxon>Dinophyceae</taxon>
        <taxon>Suessiales</taxon>
        <taxon>Symbiodiniaceae</taxon>
        <taxon>Effrenium</taxon>
    </lineage>
</organism>
<reference evidence="1" key="1">
    <citation type="submission" date="2023-08" db="EMBL/GenBank/DDBJ databases">
        <authorList>
            <person name="Chen Y."/>
            <person name="Shah S."/>
            <person name="Dougan E. K."/>
            <person name="Thang M."/>
            <person name="Chan C."/>
        </authorList>
    </citation>
    <scope>NUCLEOTIDE SEQUENCE</scope>
</reference>
<evidence type="ECO:0000313" key="2">
    <source>
        <dbReference type="Proteomes" id="UP001178507"/>
    </source>
</evidence>
<keyword evidence="2" id="KW-1185">Reference proteome</keyword>